<organism evidence="2 3">
    <name type="scientific">Virgibacillus indicus</name>
    <dbReference type="NCBI Taxonomy" id="2024554"/>
    <lineage>
        <taxon>Bacteria</taxon>
        <taxon>Bacillati</taxon>
        <taxon>Bacillota</taxon>
        <taxon>Bacilli</taxon>
        <taxon>Bacillales</taxon>
        <taxon>Bacillaceae</taxon>
        <taxon>Virgibacillus</taxon>
    </lineage>
</organism>
<dbReference type="RefSeq" id="WP_094885873.1">
    <property type="nucleotide sequence ID" value="NZ_NPMS01000004.1"/>
</dbReference>
<proteinExistence type="predicted"/>
<sequence>MKQTISGVVLFCILLIPPVRTYMESIMILHMLVQLPLLILAGWLAGKVVIQKFSRFFAKYNENGVPGITLVIIITMYWMLPRAMDEALTFYHVELFKFLGLPFLVGIPLRDSWHKLKAVGKSFVYLNYLPMFGLMAWLYIDTPIQICNNYLEVQQKVLGWGFLIITAFMVLYIIQFVFTDHSEQES</sequence>
<reference evidence="2 3" key="1">
    <citation type="submission" date="2017-08" db="EMBL/GenBank/DDBJ databases">
        <title>Virgibacillus indicus sp. nov. and Virgibacillus profoundi sp. nov, two moderately halophilic bacteria isolated from marine sediment by using the Microfluidic Streak Plate.</title>
        <authorList>
            <person name="Xu B."/>
            <person name="Hu B."/>
            <person name="Wang J."/>
            <person name="Zhu Y."/>
            <person name="Huang L."/>
            <person name="Du W."/>
            <person name="Huang Y."/>
        </authorList>
    </citation>
    <scope>NUCLEOTIDE SEQUENCE [LARGE SCALE GENOMIC DNA]</scope>
    <source>
        <strain evidence="2 3">IO3-P2-C2</strain>
    </source>
</reference>
<gene>
    <name evidence="2" type="ORF">CIL03_10875</name>
</gene>
<name>A0A265NAE4_9BACI</name>
<keyword evidence="1" id="KW-0812">Transmembrane</keyword>
<feature type="transmembrane region" description="Helical" evidence="1">
    <location>
        <begin position="160"/>
        <end position="178"/>
    </location>
</feature>
<dbReference type="Proteomes" id="UP000216498">
    <property type="component" value="Unassembled WGS sequence"/>
</dbReference>
<dbReference type="AlphaFoldDB" id="A0A265NAE4"/>
<keyword evidence="3" id="KW-1185">Reference proteome</keyword>
<feature type="transmembrane region" description="Helical" evidence="1">
    <location>
        <begin position="122"/>
        <end position="140"/>
    </location>
</feature>
<dbReference type="OrthoDB" id="2388670at2"/>
<evidence type="ECO:0000256" key="1">
    <source>
        <dbReference type="SAM" id="Phobius"/>
    </source>
</evidence>
<feature type="transmembrane region" description="Helical" evidence="1">
    <location>
        <begin position="62"/>
        <end position="80"/>
    </location>
</feature>
<feature type="transmembrane region" description="Helical" evidence="1">
    <location>
        <begin position="31"/>
        <end position="50"/>
    </location>
</feature>
<keyword evidence="1" id="KW-0472">Membrane</keyword>
<dbReference type="EMBL" id="NPMS01000004">
    <property type="protein sequence ID" value="OZU88781.1"/>
    <property type="molecule type" value="Genomic_DNA"/>
</dbReference>
<comment type="caution">
    <text evidence="2">The sequence shown here is derived from an EMBL/GenBank/DDBJ whole genome shotgun (WGS) entry which is preliminary data.</text>
</comment>
<keyword evidence="1" id="KW-1133">Transmembrane helix</keyword>
<evidence type="ECO:0000313" key="3">
    <source>
        <dbReference type="Proteomes" id="UP000216498"/>
    </source>
</evidence>
<evidence type="ECO:0000313" key="2">
    <source>
        <dbReference type="EMBL" id="OZU88781.1"/>
    </source>
</evidence>
<protein>
    <submittedName>
        <fullName evidence="2">Uncharacterized protein</fullName>
    </submittedName>
</protein>
<accession>A0A265NAE4</accession>